<dbReference type="Proteomes" id="UP000291343">
    <property type="component" value="Unassembled WGS sequence"/>
</dbReference>
<evidence type="ECO:0000313" key="3">
    <source>
        <dbReference type="Proteomes" id="UP000291343"/>
    </source>
</evidence>
<reference evidence="2 3" key="1">
    <citation type="journal article" date="2017" name="Gigascience">
        <title>Genome sequence of the small brown planthopper, Laodelphax striatellus.</title>
        <authorList>
            <person name="Zhu J."/>
            <person name="Jiang F."/>
            <person name="Wang X."/>
            <person name="Yang P."/>
            <person name="Bao Y."/>
            <person name="Zhao W."/>
            <person name="Wang W."/>
            <person name="Lu H."/>
            <person name="Wang Q."/>
            <person name="Cui N."/>
            <person name="Li J."/>
            <person name="Chen X."/>
            <person name="Luo L."/>
            <person name="Yu J."/>
            <person name="Kang L."/>
            <person name="Cui F."/>
        </authorList>
    </citation>
    <scope>NUCLEOTIDE SEQUENCE [LARGE SCALE GENOMIC DNA]</scope>
    <source>
        <strain evidence="2">Lst14</strain>
    </source>
</reference>
<name>A0A482WHR4_LAOST</name>
<gene>
    <name evidence="2" type="ORF">LSTR_LSTR008701</name>
</gene>
<feature type="region of interest" description="Disordered" evidence="1">
    <location>
        <begin position="50"/>
        <end position="71"/>
    </location>
</feature>
<organism evidence="2 3">
    <name type="scientific">Laodelphax striatellus</name>
    <name type="common">Small brown planthopper</name>
    <name type="synonym">Delphax striatella</name>
    <dbReference type="NCBI Taxonomy" id="195883"/>
    <lineage>
        <taxon>Eukaryota</taxon>
        <taxon>Metazoa</taxon>
        <taxon>Ecdysozoa</taxon>
        <taxon>Arthropoda</taxon>
        <taxon>Hexapoda</taxon>
        <taxon>Insecta</taxon>
        <taxon>Pterygota</taxon>
        <taxon>Neoptera</taxon>
        <taxon>Paraneoptera</taxon>
        <taxon>Hemiptera</taxon>
        <taxon>Auchenorrhyncha</taxon>
        <taxon>Fulgoroidea</taxon>
        <taxon>Delphacidae</taxon>
        <taxon>Criomorphinae</taxon>
        <taxon>Laodelphax</taxon>
    </lineage>
</organism>
<keyword evidence="3" id="KW-1185">Reference proteome</keyword>
<proteinExistence type="predicted"/>
<dbReference type="InParanoid" id="A0A482WHR4"/>
<feature type="compositionally biased region" description="Basic and acidic residues" evidence="1">
    <location>
        <begin position="52"/>
        <end position="64"/>
    </location>
</feature>
<evidence type="ECO:0000313" key="2">
    <source>
        <dbReference type="EMBL" id="RZF32988.1"/>
    </source>
</evidence>
<dbReference type="EMBL" id="QKKF02035404">
    <property type="protein sequence ID" value="RZF32988.1"/>
    <property type="molecule type" value="Genomic_DNA"/>
</dbReference>
<comment type="caution">
    <text evidence="2">The sequence shown here is derived from an EMBL/GenBank/DDBJ whole genome shotgun (WGS) entry which is preliminary data.</text>
</comment>
<sequence length="147" mass="16548">MRKTHSQLSAPNLHQLLFKIQITDIGFWDKTVPNGRARQTPSRPFSILPVASERKSTLENKQESKAVASTGDRKTNIAEFHTLAVNRLQADVLNCGGAKCYAEESPKAGWEAKSIFQRPKQTRREREIARFVSTKESEFGRSGINYG</sequence>
<evidence type="ECO:0000256" key="1">
    <source>
        <dbReference type="SAM" id="MobiDB-lite"/>
    </source>
</evidence>
<dbReference type="AlphaFoldDB" id="A0A482WHR4"/>
<accession>A0A482WHR4</accession>
<protein>
    <submittedName>
        <fullName evidence="2">Uncharacterized protein</fullName>
    </submittedName>
</protein>